<feature type="domain" description="Protein FecR C-terminal" evidence="3">
    <location>
        <begin position="263"/>
        <end position="332"/>
    </location>
</feature>
<evidence type="ECO:0000313" key="4">
    <source>
        <dbReference type="EMBL" id="TPN83516.1"/>
    </source>
</evidence>
<dbReference type="Proteomes" id="UP000315540">
    <property type="component" value="Unassembled WGS sequence"/>
</dbReference>
<organism evidence="4 5">
    <name type="scientific">Aquimarina algicola</name>
    <dbReference type="NCBI Taxonomy" id="2589995"/>
    <lineage>
        <taxon>Bacteria</taxon>
        <taxon>Pseudomonadati</taxon>
        <taxon>Bacteroidota</taxon>
        <taxon>Flavobacteriia</taxon>
        <taxon>Flavobacteriales</taxon>
        <taxon>Flavobacteriaceae</taxon>
        <taxon>Aquimarina</taxon>
    </lineage>
</organism>
<dbReference type="AlphaFoldDB" id="A0A504IYG4"/>
<dbReference type="Pfam" id="PF16344">
    <property type="entry name" value="FecR_C"/>
    <property type="match status" value="1"/>
</dbReference>
<dbReference type="Gene3D" id="2.60.120.1440">
    <property type="match status" value="1"/>
</dbReference>
<name>A0A504IYG4_9FLAO</name>
<dbReference type="PANTHER" id="PTHR30273">
    <property type="entry name" value="PERIPLASMIC SIGNAL SENSOR AND SIGMA FACTOR ACTIVATOR FECR-RELATED"/>
    <property type="match status" value="1"/>
</dbReference>
<keyword evidence="5" id="KW-1185">Reference proteome</keyword>
<reference evidence="4 5" key="1">
    <citation type="submission" date="2019-06" db="EMBL/GenBank/DDBJ databases">
        <authorList>
            <person name="Meng X."/>
        </authorList>
    </citation>
    <scope>NUCLEOTIDE SEQUENCE [LARGE SCALE GENOMIC DNA]</scope>
    <source>
        <strain evidence="4 5">M625</strain>
    </source>
</reference>
<comment type="caution">
    <text evidence="4">The sequence shown here is derived from an EMBL/GenBank/DDBJ whole genome shotgun (WGS) entry which is preliminary data.</text>
</comment>
<feature type="domain" description="FecR protein" evidence="2">
    <location>
        <begin position="123"/>
        <end position="215"/>
    </location>
</feature>
<evidence type="ECO:0000259" key="2">
    <source>
        <dbReference type="Pfam" id="PF04773"/>
    </source>
</evidence>
<sequence>MLTEEEKKKLKFRINTSVSEYRIQKKKKRIRNWMGAAAAIIVVVFSLNYIQLNNVSELKKYVDNTTMDFDKEKDIKLVFNKDEEVKIEEDTSLITYSNTGSNVKVNNKELTQSSKDNFNTVIVPYGKRTQITLAEGTKVWINSGSRLTYPVVFNGDKREVFLEGEAIFDVTHDKNKPFFVVTKEYDVKVLGTVFNVSSYHDDAHTSTALKEGSVEIKYQGNSIFGKSSLKITPGTLAVYDNKNKTLKSKKVDVSKYMSWRDGKFIFKKQEMNVIIKKLSRYYNTKIEIKNNDLKKQTFSGHLDLKESIEKVLEVLKQSTDLEYKIEDKQIVIN</sequence>
<feature type="transmembrane region" description="Helical" evidence="1">
    <location>
        <begin position="32"/>
        <end position="50"/>
    </location>
</feature>
<dbReference type="FunFam" id="2.60.120.1440:FF:000001">
    <property type="entry name" value="Putative anti-sigma factor"/>
    <property type="match status" value="1"/>
</dbReference>
<evidence type="ECO:0000256" key="1">
    <source>
        <dbReference type="SAM" id="Phobius"/>
    </source>
</evidence>
<dbReference type="InterPro" id="IPR006860">
    <property type="entry name" value="FecR"/>
</dbReference>
<protein>
    <submittedName>
        <fullName evidence="4">DUF4974 domain-containing protein</fullName>
    </submittedName>
</protein>
<dbReference type="Pfam" id="PF04773">
    <property type="entry name" value="FecR"/>
    <property type="match status" value="1"/>
</dbReference>
<keyword evidence="1" id="KW-0472">Membrane</keyword>
<evidence type="ECO:0000313" key="5">
    <source>
        <dbReference type="Proteomes" id="UP000315540"/>
    </source>
</evidence>
<keyword evidence="1" id="KW-1133">Transmembrane helix</keyword>
<dbReference type="GO" id="GO:0016989">
    <property type="term" value="F:sigma factor antagonist activity"/>
    <property type="evidence" value="ECO:0007669"/>
    <property type="project" value="TreeGrafter"/>
</dbReference>
<dbReference type="InterPro" id="IPR032508">
    <property type="entry name" value="FecR_C"/>
</dbReference>
<dbReference type="Gene3D" id="3.55.50.30">
    <property type="match status" value="1"/>
</dbReference>
<evidence type="ECO:0000259" key="3">
    <source>
        <dbReference type="Pfam" id="PF16344"/>
    </source>
</evidence>
<accession>A0A504IYG4</accession>
<dbReference type="EMBL" id="VFWZ01000007">
    <property type="protein sequence ID" value="TPN83516.1"/>
    <property type="molecule type" value="Genomic_DNA"/>
</dbReference>
<keyword evidence="1" id="KW-0812">Transmembrane</keyword>
<gene>
    <name evidence="4" type="ORF">FHK87_20065</name>
</gene>
<dbReference type="OrthoDB" id="704021at2"/>
<dbReference type="InterPro" id="IPR012373">
    <property type="entry name" value="Ferrdict_sens_TM"/>
</dbReference>
<dbReference type="PANTHER" id="PTHR30273:SF2">
    <property type="entry name" value="PROTEIN FECR"/>
    <property type="match status" value="1"/>
</dbReference>
<proteinExistence type="predicted"/>
<dbReference type="RefSeq" id="WP_140595865.1">
    <property type="nucleotide sequence ID" value="NZ_VFWZ01000007.1"/>
</dbReference>